<sequence>MDEQGRYAAMGRENPRGAANAGVDDVGSCRDRLIEELRTYGAAYNQLGRVYATWQELHASDAQALMEIVYGEERGEPLTPARLGSAISLSSGATTALLNRLEAAGHIVRSRESVDRRVVTLRTTQTVHRRAEEFFGPLSERFDAIMSEYPDDELERFHRLLTSLQVTMQDYVAERS</sequence>
<dbReference type="InterPro" id="IPR039422">
    <property type="entry name" value="MarR/SlyA-like"/>
</dbReference>
<protein>
    <recommendedName>
        <fullName evidence="2">HTH marR-type domain-containing protein</fullName>
    </recommendedName>
</protein>
<evidence type="ECO:0000313" key="3">
    <source>
        <dbReference type="EMBL" id="GAA4392976.1"/>
    </source>
</evidence>
<dbReference type="Pfam" id="PF12802">
    <property type="entry name" value="MarR_2"/>
    <property type="match status" value="1"/>
</dbReference>
<evidence type="ECO:0000256" key="1">
    <source>
        <dbReference type="SAM" id="MobiDB-lite"/>
    </source>
</evidence>
<evidence type="ECO:0000313" key="4">
    <source>
        <dbReference type="Proteomes" id="UP001500635"/>
    </source>
</evidence>
<feature type="domain" description="HTH marR-type" evidence="2">
    <location>
        <begin position="30"/>
        <end position="166"/>
    </location>
</feature>
<dbReference type="PRINTS" id="PR00598">
    <property type="entry name" value="HTHMARR"/>
</dbReference>
<dbReference type="PANTHER" id="PTHR33164">
    <property type="entry name" value="TRANSCRIPTIONAL REGULATOR, MARR FAMILY"/>
    <property type="match status" value="1"/>
</dbReference>
<dbReference type="InterPro" id="IPR036390">
    <property type="entry name" value="WH_DNA-bd_sf"/>
</dbReference>
<accession>A0ABP8JM21</accession>
<organism evidence="3 4">
    <name type="scientific">Tsukamurella soli</name>
    <dbReference type="NCBI Taxonomy" id="644556"/>
    <lineage>
        <taxon>Bacteria</taxon>
        <taxon>Bacillati</taxon>
        <taxon>Actinomycetota</taxon>
        <taxon>Actinomycetes</taxon>
        <taxon>Mycobacteriales</taxon>
        <taxon>Tsukamurellaceae</taxon>
        <taxon>Tsukamurella</taxon>
    </lineage>
</organism>
<dbReference type="SMART" id="SM00347">
    <property type="entry name" value="HTH_MARR"/>
    <property type="match status" value="1"/>
</dbReference>
<keyword evidence="4" id="KW-1185">Reference proteome</keyword>
<name>A0ABP8JM21_9ACTN</name>
<reference evidence="4" key="1">
    <citation type="journal article" date="2019" name="Int. J. Syst. Evol. Microbiol.">
        <title>The Global Catalogue of Microorganisms (GCM) 10K type strain sequencing project: providing services to taxonomists for standard genome sequencing and annotation.</title>
        <authorList>
            <consortium name="The Broad Institute Genomics Platform"/>
            <consortium name="The Broad Institute Genome Sequencing Center for Infectious Disease"/>
            <person name="Wu L."/>
            <person name="Ma J."/>
        </authorList>
    </citation>
    <scope>NUCLEOTIDE SEQUENCE [LARGE SCALE GENOMIC DNA]</scope>
    <source>
        <strain evidence="4">JCM 17688</strain>
    </source>
</reference>
<dbReference type="EMBL" id="BAABFR010000031">
    <property type="protein sequence ID" value="GAA4392976.1"/>
    <property type="molecule type" value="Genomic_DNA"/>
</dbReference>
<dbReference type="RefSeq" id="WP_385921423.1">
    <property type="nucleotide sequence ID" value="NZ_JBHTGI010000001.1"/>
</dbReference>
<dbReference type="PANTHER" id="PTHR33164:SF106">
    <property type="entry name" value="TRANSCRIPTIONAL REGULATORY PROTEIN"/>
    <property type="match status" value="1"/>
</dbReference>
<dbReference type="SUPFAM" id="SSF46785">
    <property type="entry name" value="Winged helix' DNA-binding domain"/>
    <property type="match status" value="1"/>
</dbReference>
<gene>
    <name evidence="3" type="ORF">GCM10023147_23260</name>
</gene>
<proteinExistence type="predicted"/>
<evidence type="ECO:0000259" key="2">
    <source>
        <dbReference type="PROSITE" id="PS50995"/>
    </source>
</evidence>
<dbReference type="InterPro" id="IPR000835">
    <property type="entry name" value="HTH_MarR-typ"/>
</dbReference>
<comment type="caution">
    <text evidence="3">The sequence shown here is derived from an EMBL/GenBank/DDBJ whole genome shotgun (WGS) entry which is preliminary data.</text>
</comment>
<dbReference type="Proteomes" id="UP001500635">
    <property type="component" value="Unassembled WGS sequence"/>
</dbReference>
<dbReference type="InterPro" id="IPR036388">
    <property type="entry name" value="WH-like_DNA-bd_sf"/>
</dbReference>
<feature type="region of interest" description="Disordered" evidence="1">
    <location>
        <begin position="1"/>
        <end position="22"/>
    </location>
</feature>
<dbReference type="PROSITE" id="PS50995">
    <property type="entry name" value="HTH_MARR_2"/>
    <property type="match status" value="1"/>
</dbReference>
<dbReference type="Gene3D" id="1.10.10.10">
    <property type="entry name" value="Winged helix-like DNA-binding domain superfamily/Winged helix DNA-binding domain"/>
    <property type="match status" value="1"/>
</dbReference>